<protein>
    <submittedName>
        <fullName evidence="1">Uncharacterized protein</fullName>
    </submittedName>
</protein>
<evidence type="ECO:0000313" key="2">
    <source>
        <dbReference type="Proteomes" id="UP000019443"/>
    </source>
</evidence>
<evidence type="ECO:0000313" key="1">
    <source>
        <dbReference type="EMBL" id="CDM60452.1"/>
    </source>
</evidence>
<dbReference type="Proteomes" id="UP000019443">
    <property type="component" value="Unassembled WGS sequence"/>
</dbReference>
<keyword evidence="2" id="KW-1185">Reference proteome</keyword>
<reference evidence="1" key="1">
    <citation type="submission" date="2013-11" db="EMBL/GenBank/DDBJ databases">
        <title>Draft genome sequence of the broad-host-range Rhizobium sp. LPU83 strain, a member of the low-genetic diversity Oregon-like Rhizobium sp. group.</title>
        <authorList>
            <person name="Wibberg D."/>
            <person name="Puehler A."/>
            <person name="Schlueter A."/>
        </authorList>
    </citation>
    <scope>NUCLEOTIDE SEQUENCE [LARGE SCALE GENOMIC DNA]</scope>
    <source>
        <strain evidence="1">LPU83</strain>
        <plasmid evidence="1">pLPU83b</plasmid>
    </source>
</reference>
<name>W6RH01_9HYPH</name>
<geneLocation type="plasmid" evidence="1">
    <name>pLPU83b</name>
</geneLocation>
<dbReference type="EMBL" id="CBYB010000045">
    <property type="protein sequence ID" value="CDM60452.1"/>
    <property type="molecule type" value="Genomic_DNA"/>
</dbReference>
<keyword evidence="1" id="KW-0614">Plasmid</keyword>
<organism evidence="1 2">
    <name type="scientific">Rhizobium favelukesii</name>
    <dbReference type="NCBI Taxonomy" id="348824"/>
    <lineage>
        <taxon>Bacteria</taxon>
        <taxon>Pseudomonadati</taxon>
        <taxon>Pseudomonadota</taxon>
        <taxon>Alphaproteobacteria</taxon>
        <taxon>Hyphomicrobiales</taxon>
        <taxon>Rhizobiaceae</taxon>
        <taxon>Rhizobium/Agrobacterium group</taxon>
        <taxon>Rhizobium</taxon>
    </lineage>
</organism>
<accession>W6RH01</accession>
<proteinExistence type="predicted"/>
<dbReference type="AlphaFoldDB" id="W6RH01"/>
<sequence length="45" mass="4901">MLPMPAFSQLLDGGLRLLESLVAVDDRLDHRIETLDAEACATDTS</sequence>
<comment type="caution">
    <text evidence="1">The sequence shown here is derived from an EMBL/GenBank/DDBJ whole genome shotgun (WGS) entry which is preliminary data.</text>
</comment>
<gene>
    <name evidence="1" type="ORF">LPU83_pLPU83b_0469</name>
</gene>